<sequence>MPWALDYLVHPSVAATFFFNHFCHYDHEYPCISSLLHSTRYGYKCPERFASPLQASEYRSKRRSQEMQLSGVLALLSSTVLLCTADPLIPNPADYVLPFIGTTNGGHVFPGATLPHGMVKAGLDTNSPGNQAGYDADSQYDAIGFSQLHDSGTGGSASLSNFKIWPFASCPSFTECPTSPTSRAVPRKLLSDGSPDDAASPGYFASNLSTDIRAELTTTRRTALHRYTFPSSSAEPRLVVDLTDDGLQSGYDVTLLIDPTTARVTGDAWFEGSFGPGAYHLFTCVDFKGENYEIGSPSEYGSWSFNTVTQNKTNLSGIYSGSSGALLTFQPATTGTTSILVRVGVSFISSAQACSNAEEEISDWDFERVHSDALAQWNELLGRVQVDPTGVEEEKIQLFYSSLYRTHIVPADYSGENPRWQSSEPYYDSYYCWLPECRGATIQQWVQGGSNADPILGEFFVKYNDHATALNISISDLYSSLLTDSQNEPGDWDLQGRQAVAWDNLNYVPDEFDSDFGGTNTRQVSRTLEYAFGDFAISQVAKLIGNDADAAKFAKRSNGAFNMWNPNVTLPGFPGVIGMMQQKSSTGAFDMYTDPRHCSVNDPTHSTCYLDGNNHDGFYESSPMVYSQFVPHDTAQLITLQGGNESFIERLNIIFNQSYFDPTDEPSQQIPFMYHYANRPGLTTKQTRQVISESYNTSVSGLPGNDDSGAMGSYAVFLLAGLYPVPATTQYLLSSPFFPSISFSNPLFNTTTTIKANNWAGNPADGVGTVYIANVMINGEQYKSNCYLEWDLFKTDVVIELTLSDDDSLGCGNGADALPPSLSTGGFN</sequence>
<dbReference type="PANTHER" id="PTHR12143:SF43">
    <property type="entry name" value="PUTATIVE-RELATED"/>
    <property type="match status" value="1"/>
</dbReference>
<dbReference type="Gene3D" id="1.20.1050.60">
    <property type="entry name" value="alpha-1,2-mannosidase"/>
    <property type="match status" value="1"/>
</dbReference>
<accession>A0A1Q3E890</accession>
<feature type="domain" description="Glycosyl hydrolase family 92 N-terminal" evidence="3">
    <location>
        <begin position="95"/>
        <end position="346"/>
    </location>
</feature>
<feature type="region of interest" description="Disordered" evidence="1">
    <location>
        <begin position="176"/>
        <end position="196"/>
    </location>
</feature>
<proteinExistence type="predicted"/>
<dbReference type="InterPro" id="IPR008928">
    <property type="entry name" value="6-hairpin_glycosidase_sf"/>
</dbReference>
<dbReference type="GO" id="GO:0006516">
    <property type="term" value="P:glycoprotein catabolic process"/>
    <property type="evidence" value="ECO:0007669"/>
    <property type="project" value="TreeGrafter"/>
</dbReference>
<dbReference type="Pfam" id="PF17678">
    <property type="entry name" value="Glyco_hydro_92N"/>
    <property type="match status" value="1"/>
</dbReference>
<dbReference type="AlphaFoldDB" id="A0A1Q3E890"/>
<dbReference type="GO" id="GO:0030246">
    <property type="term" value="F:carbohydrate binding"/>
    <property type="evidence" value="ECO:0007669"/>
    <property type="project" value="InterPro"/>
</dbReference>
<dbReference type="GO" id="GO:0000224">
    <property type="term" value="F:peptide-N4-(N-acetyl-beta-glucosaminyl)asparagine amidase activity"/>
    <property type="evidence" value="ECO:0007669"/>
    <property type="project" value="TreeGrafter"/>
</dbReference>
<dbReference type="GO" id="GO:0005975">
    <property type="term" value="P:carbohydrate metabolic process"/>
    <property type="evidence" value="ECO:0007669"/>
    <property type="project" value="InterPro"/>
</dbReference>
<feature type="domain" description="Glycosyl hydrolase family 92" evidence="2">
    <location>
        <begin position="352"/>
        <end position="429"/>
    </location>
</feature>
<dbReference type="SUPFAM" id="SSF48208">
    <property type="entry name" value="Six-hairpin glycosidases"/>
    <property type="match status" value="1"/>
</dbReference>
<reference evidence="4 5" key="2">
    <citation type="submission" date="2017-02" db="EMBL/GenBank/DDBJ databases">
        <title>A genome survey and senescence transcriptome analysis in Lentinula edodes.</title>
        <authorList>
            <person name="Sakamoto Y."/>
            <person name="Nakade K."/>
            <person name="Sato S."/>
            <person name="Yoshida Y."/>
            <person name="Miyazaki K."/>
            <person name="Natsume S."/>
            <person name="Konno N."/>
        </authorList>
    </citation>
    <scope>NUCLEOTIDE SEQUENCE [LARGE SCALE GENOMIC DNA]</scope>
    <source>
        <strain evidence="4 5">NBRC 111202</strain>
    </source>
</reference>
<evidence type="ECO:0000313" key="5">
    <source>
        <dbReference type="Proteomes" id="UP000188533"/>
    </source>
</evidence>
<dbReference type="InterPro" id="IPR050883">
    <property type="entry name" value="PNGase"/>
</dbReference>
<dbReference type="Gene3D" id="2.70.98.10">
    <property type="match status" value="1"/>
</dbReference>
<evidence type="ECO:0000259" key="3">
    <source>
        <dbReference type="Pfam" id="PF17678"/>
    </source>
</evidence>
<dbReference type="GO" id="GO:0005634">
    <property type="term" value="C:nucleus"/>
    <property type="evidence" value="ECO:0007669"/>
    <property type="project" value="TreeGrafter"/>
</dbReference>
<dbReference type="InterPro" id="IPR014718">
    <property type="entry name" value="GH-type_carb-bd"/>
</dbReference>
<keyword evidence="5" id="KW-1185">Reference proteome</keyword>
<dbReference type="Proteomes" id="UP000188533">
    <property type="component" value="Unassembled WGS sequence"/>
</dbReference>
<dbReference type="Gene3D" id="3.30.2080.10">
    <property type="entry name" value="GH92 mannosidase domain"/>
    <property type="match status" value="1"/>
</dbReference>
<dbReference type="EMBL" id="BDGU01000140">
    <property type="protein sequence ID" value="GAW03264.1"/>
    <property type="molecule type" value="Genomic_DNA"/>
</dbReference>
<dbReference type="GO" id="GO:0005829">
    <property type="term" value="C:cytosol"/>
    <property type="evidence" value="ECO:0007669"/>
    <property type="project" value="TreeGrafter"/>
</dbReference>
<dbReference type="STRING" id="5353.A0A1Q3E890"/>
<dbReference type="Gene3D" id="1.20.1610.10">
    <property type="entry name" value="alpha-1,2-mannosidases domains"/>
    <property type="match status" value="1"/>
</dbReference>
<reference evidence="4 5" key="1">
    <citation type="submission" date="2016-08" db="EMBL/GenBank/DDBJ databases">
        <authorList>
            <consortium name="Lentinula edodes genome sequencing consortium"/>
            <person name="Sakamoto Y."/>
            <person name="Nakade K."/>
            <person name="Sato S."/>
            <person name="Yoshida Y."/>
            <person name="Miyazaki K."/>
            <person name="Natsume S."/>
            <person name="Konno N."/>
        </authorList>
    </citation>
    <scope>NUCLEOTIDE SEQUENCE [LARGE SCALE GENOMIC DNA]</scope>
    <source>
        <strain evidence="4 5">NBRC 111202</strain>
    </source>
</reference>
<name>A0A1Q3E890_LENED</name>
<keyword evidence="4" id="KW-0378">Hydrolase</keyword>
<organism evidence="4 5">
    <name type="scientific">Lentinula edodes</name>
    <name type="common">Shiitake mushroom</name>
    <name type="synonym">Lentinus edodes</name>
    <dbReference type="NCBI Taxonomy" id="5353"/>
    <lineage>
        <taxon>Eukaryota</taxon>
        <taxon>Fungi</taxon>
        <taxon>Dikarya</taxon>
        <taxon>Basidiomycota</taxon>
        <taxon>Agaricomycotina</taxon>
        <taxon>Agaricomycetes</taxon>
        <taxon>Agaricomycetidae</taxon>
        <taxon>Agaricales</taxon>
        <taxon>Marasmiineae</taxon>
        <taxon>Omphalotaceae</taxon>
        <taxon>Lentinula</taxon>
    </lineage>
</organism>
<feature type="domain" description="Glycosyl hydrolase family 92" evidence="2">
    <location>
        <begin position="432"/>
        <end position="804"/>
    </location>
</feature>
<dbReference type="InterPro" id="IPR012939">
    <property type="entry name" value="Glyco_hydro_92"/>
</dbReference>
<dbReference type="PANTHER" id="PTHR12143">
    <property type="entry name" value="PEPTIDE N-GLYCANASE PNGASE -RELATED"/>
    <property type="match status" value="1"/>
</dbReference>
<evidence type="ECO:0000259" key="2">
    <source>
        <dbReference type="Pfam" id="PF07971"/>
    </source>
</evidence>
<evidence type="ECO:0000313" key="4">
    <source>
        <dbReference type="EMBL" id="GAW03264.1"/>
    </source>
</evidence>
<comment type="caution">
    <text evidence="4">The sequence shown here is derived from an EMBL/GenBank/DDBJ whole genome shotgun (WGS) entry which is preliminary data.</text>
</comment>
<gene>
    <name evidence="4" type="ORF">LENED_004973</name>
</gene>
<dbReference type="InterPro" id="IPR041371">
    <property type="entry name" value="GH92_N"/>
</dbReference>
<dbReference type="Pfam" id="PF07971">
    <property type="entry name" value="Glyco_hydro_92"/>
    <property type="match status" value="2"/>
</dbReference>
<evidence type="ECO:0000256" key="1">
    <source>
        <dbReference type="SAM" id="MobiDB-lite"/>
    </source>
</evidence>
<protein>
    <submittedName>
        <fullName evidence="4">Glycoside hydrolase family 92 protein</fullName>
    </submittedName>
</protein>